<dbReference type="NCBIfam" id="NF033564">
    <property type="entry name" value="transpos_ISAs1"/>
    <property type="match status" value="1"/>
</dbReference>
<dbReference type="AlphaFoldDB" id="A0A0J1JAC0"/>
<gene>
    <name evidence="3" type="ORF">ABT58_22765</name>
</gene>
<evidence type="ECO:0000313" key="3">
    <source>
        <dbReference type="EMBL" id="KLU98416.1"/>
    </source>
</evidence>
<evidence type="ECO:0000259" key="2">
    <source>
        <dbReference type="Pfam" id="PF13808"/>
    </source>
</evidence>
<evidence type="ECO:0000313" key="4">
    <source>
        <dbReference type="Proteomes" id="UP000036426"/>
    </source>
</evidence>
<organism evidence="3 4">
    <name type="scientific">Photobacterium aphoticum</name>
    <dbReference type="NCBI Taxonomy" id="754436"/>
    <lineage>
        <taxon>Bacteria</taxon>
        <taxon>Pseudomonadati</taxon>
        <taxon>Pseudomonadota</taxon>
        <taxon>Gammaproteobacteria</taxon>
        <taxon>Vibrionales</taxon>
        <taxon>Vibrionaceae</taxon>
        <taxon>Photobacterium</taxon>
    </lineage>
</organism>
<protein>
    <submittedName>
        <fullName evidence="3">Transposase</fullName>
    </submittedName>
</protein>
<comment type="caution">
    <text evidence="3">The sequence shown here is derived from an EMBL/GenBank/DDBJ whole genome shotgun (WGS) entry which is preliminary data.</text>
</comment>
<dbReference type="InterPro" id="IPR032806">
    <property type="entry name" value="YbfD_N"/>
</dbReference>
<evidence type="ECO:0000259" key="1">
    <source>
        <dbReference type="Pfam" id="PF01609"/>
    </source>
</evidence>
<dbReference type="GO" id="GO:0006313">
    <property type="term" value="P:DNA transposition"/>
    <property type="evidence" value="ECO:0007669"/>
    <property type="project" value="InterPro"/>
</dbReference>
<dbReference type="InterPro" id="IPR047647">
    <property type="entry name" value="ISAs1_transpos"/>
</dbReference>
<dbReference type="Proteomes" id="UP000036426">
    <property type="component" value="Unassembled WGS sequence"/>
</dbReference>
<dbReference type="OrthoDB" id="8001376at2"/>
<dbReference type="InterPro" id="IPR051698">
    <property type="entry name" value="Transposase_11-like"/>
</dbReference>
<feature type="domain" description="Transposase IS4-like" evidence="1">
    <location>
        <begin position="102"/>
        <end position="338"/>
    </location>
</feature>
<name>A0A0J1JAC0_9GAMM</name>
<dbReference type="GO" id="GO:0003677">
    <property type="term" value="F:DNA binding"/>
    <property type="evidence" value="ECO:0007669"/>
    <property type="project" value="InterPro"/>
</dbReference>
<dbReference type="PATRIC" id="fig|754436.4.peg.4781"/>
<reference evidence="3 4" key="1">
    <citation type="submission" date="2015-05" db="EMBL/GenBank/DDBJ databases">
        <title>Photobacterium galathea sp. nov.</title>
        <authorList>
            <person name="Machado H."/>
            <person name="Gram L."/>
        </authorList>
    </citation>
    <scope>NUCLEOTIDE SEQUENCE [LARGE SCALE GENOMIC DNA]</scope>
    <source>
        <strain evidence="3 4">DSM 25995</strain>
    </source>
</reference>
<dbReference type="EMBL" id="LDOV01000055">
    <property type="protein sequence ID" value="KLU98416.1"/>
    <property type="molecule type" value="Genomic_DNA"/>
</dbReference>
<feature type="domain" description="H repeat-associated protein N-terminal" evidence="2">
    <location>
        <begin position="8"/>
        <end position="94"/>
    </location>
</feature>
<dbReference type="PANTHER" id="PTHR30298:SF0">
    <property type="entry name" value="PROTEIN YBFL-RELATED"/>
    <property type="match status" value="1"/>
</dbReference>
<sequence>MNIDAFSKHFGDLKDPRQSAKISYPLFDVLFLAVCAIIAGAEGWEDIEDFGEVHLDWFQQKGLFKDGMPVHDTIARIVSRLDPAEFQACFTNWMQVISERSEGELIAIDGKVLRGSYDRESRQSTIHMVSAFATANGVVIGQLKTDAKSNEITAIPELIKLLDIKGCLVSIDAIACQTNIASAIIDNGGDYLLAVKGNQETLAKAVRQALTKKTSVASVTTDVAIEQEHGRIEAREYHVLPAKDLAPQFPDWKGLTSIGVAIGYRIDKLGKESLEYRYYISSAELSKERFAAAVRGHWGIENSLHWVLDATMNEDDCQIYRGDAAEIMACMRHMALNMLRAESSKKASIRRKQKIAAMSSPYLEKVLLAGFNTVGEK</sequence>
<dbReference type="Pfam" id="PF01609">
    <property type="entry name" value="DDE_Tnp_1"/>
    <property type="match status" value="1"/>
</dbReference>
<dbReference type="Pfam" id="PF13808">
    <property type="entry name" value="DDE_Tnp_1_assoc"/>
    <property type="match status" value="1"/>
</dbReference>
<dbReference type="InterPro" id="IPR002559">
    <property type="entry name" value="Transposase_11"/>
</dbReference>
<proteinExistence type="predicted"/>
<dbReference type="RefSeq" id="WP_047876735.1">
    <property type="nucleotide sequence ID" value="NZ_BMYC01000038.1"/>
</dbReference>
<accession>A0A0J1JAC0</accession>
<dbReference type="GO" id="GO:0004803">
    <property type="term" value="F:transposase activity"/>
    <property type="evidence" value="ECO:0007669"/>
    <property type="project" value="InterPro"/>
</dbReference>
<keyword evidence="4" id="KW-1185">Reference proteome</keyword>
<dbReference type="PANTHER" id="PTHR30298">
    <property type="entry name" value="H REPEAT-ASSOCIATED PREDICTED TRANSPOSASE"/>
    <property type="match status" value="1"/>
</dbReference>